<evidence type="ECO:0000313" key="3">
    <source>
        <dbReference type="EMBL" id="KZO92477.1"/>
    </source>
</evidence>
<keyword evidence="4" id="KW-1185">Reference proteome</keyword>
<dbReference type="AlphaFoldDB" id="A0A167IBD9"/>
<dbReference type="InterPro" id="IPR009057">
    <property type="entry name" value="Homeodomain-like_sf"/>
</dbReference>
<dbReference type="InterPro" id="IPR006600">
    <property type="entry name" value="HTH_CenpB_DNA-bd_dom"/>
</dbReference>
<dbReference type="STRING" id="1330018.A0A167IBD9"/>
<feature type="domain" description="HTH CENPB-type" evidence="2">
    <location>
        <begin position="81"/>
        <end position="155"/>
    </location>
</feature>
<feature type="non-terminal residue" evidence="3">
    <location>
        <position position="391"/>
    </location>
</feature>
<dbReference type="PANTHER" id="PTHR19303:SF73">
    <property type="entry name" value="PROTEIN PDC2"/>
    <property type="match status" value="1"/>
</dbReference>
<evidence type="ECO:0000256" key="1">
    <source>
        <dbReference type="ARBA" id="ARBA00023125"/>
    </source>
</evidence>
<dbReference type="GO" id="GO:0003677">
    <property type="term" value="F:DNA binding"/>
    <property type="evidence" value="ECO:0007669"/>
    <property type="project" value="UniProtKB-KW"/>
</dbReference>
<evidence type="ECO:0000313" key="4">
    <source>
        <dbReference type="Proteomes" id="UP000076738"/>
    </source>
</evidence>
<proteinExistence type="predicted"/>
<dbReference type="PROSITE" id="PS51253">
    <property type="entry name" value="HTH_CENPB"/>
    <property type="match status" value="1"/>
</dbReference>
<dbReference type="Proteomes" id="UP000076738">
    <property type="component" value="Unassembled WGS sequence"/>
</dbReference>
<dbReference type="PANTHER" id="PTHR19303">
    <property type="entry name" value="TRANSPOSON"/>
    <property type="match status" value="1"/>
</dbReference>
<dbReference type="SUPFAM" id="SSF46689">
    <property type="entry name" value="Homeodomain-like"/>
    <property type="match status" value="1"/>
</dbReference>
<dbReference type="Gene3D" id="1.10.10.60">
    <property type="entry name" value="Homeodomain-like"/>
    <property type="match status" value="1"/>
</dbReference>
<evidence type="ECO:0000259" key="2">
    <source>
        <dbReference type="PROSITE" id="PS51253"/>
    </source>
</evidence>
<protein>
    <submittedName>
        <fullName evidence="3">DDE-domain-containing protein</fullName>
    </submittedName>
</protein>
<dbReference type="Pfam" id="PF03184">
    <property type="entry name" value="DDE_1"/>
    <property type="match status" value="1"/>
</dbReference>
<name>A0A167IBD9_CALVF</name>
<dbReference type="EMBL" id="KV417310">
    <property type="protein sequence ID" value="KZO92477.1"/>
    <property type="molecule type" value="Genomic_DNA"/>
</dbReference>
<keyword evidence="1" id="KW-0238">DNA-binding</keyword>
<gene>
    <name evidence="3" type="ORF">CALVIDRAFT_487466</name>
</gene>
<accession>A0A167IBD9</accession>
<dbReference type="InterPro" id="IPR050863">
    <property type="entry name" value="CenT-Element_Derived"/>
</dbReference>
<dbReference type="OrthoDB" id="162969at2759"/>
<dbReference type="SMART" id="SM00674">
    <property type="entry name" value="CENPB"/>
    <property type="match status" value="1"/>
</dbReference>
<sequence>MPRPITSAENTRAILKRHNLTLSDKILVLDWLRDHPGESQSSAAQHFQRNGFPALSQSSISRWASQEEELRDQAAETGNLSFKRPRKVEFPDVEKSLSVWIVQAQANGIKITGDVIRVKACRYAQLHGVDPDEFLSLSNGWLERFKLRHSLKEWRFHGEAGSVPEQELQAAQQRLIALTNVYALEDIWNMDETGLNDRMVPDRGLATQQGAGVKHDKHRITLAFTVNATGTERLPPLFIGHSARPRCFKKKTGSQLGFDYYANKKAWMTGHVFQRYLEAFDRQMREQGRKVLLLIDNAPSHIFDKSVITNIQVEFFPPNMTSRIQPLDAGVIRAFKAHYKRFFCERAIDREELGLSDIYTINLVDAMNLAKKSWSCVTNVTIGNCWRHVQI</sequence>
<organism evidence="3 4">
    <name type="scientific">Calocera viscosa (strain TUFC12733)</name>
    <dbReference type="NCBI Taxonomy" id="1330018"/>
    <lineage>
        <taxon>Eukaryota</taxon>
        <taxon>Fungi</taxon>
        <taxon>Dikarya</taxon>
        <taxon>Basidiomycota</taxon>
        <taxon>Agaricomycotina</taxon>
        <taxon>Dacrymycetes</taxon>
        <taxon>Dacrymycetales</taxon>
        <taxon>Dacrymycetaceae</taxon>
        <taxon>Calocera</taxon>
    </lineage>
</organism>
<dbReference type="InterPro" id="IPR004875">
    <property type="entry name" value="DDE_SF_endonuclease_dom"/>
</dbReference>
<dbReference type="Pfam" id="PF03221">
    <property type="entry name" value="HTH_Tnp_Tc5"/>
    <property type="match status" value="1"/>
</dbReference>
<dbReference type="GO" id="GO:0005634">
    <property type="term" value="C:nucleus"/>
    <property type="evidence" value="ECO:0007669"/>
    <property type="project" value="TreeGrafter"/>
</dbReference>
<reference evidence="3 4" key="1">
    <citation type="journal article" date="2016" name="Mol. Biol. Evol.">
        <title>Comparative Genomics of Early-Diverging Mushroom-Forming Fungi Provides Insights into the Origins of Lignocellulose Decay Capabilities.</title>
        <authorList>
            <person name="Nagy L.G."/>
            <person name="Riley R."/>
            <person name="Tritt A."/>
            <person name="Adam C."/>
            <person name="Daum C."/>
            <person name="Floudas D."/>
            <person name="Sun H."/>
            <person name="Yadav J.S."/>
            <person name="Pangilinan J."/>
            <person name="Larsson K.H."/>
            <person name="Matsuura K."/>
            <person name="Barry K."/>
            <person name="Labutti K."/>
            <person name="Kuo R."/>
            <person name="Ohm R.A."/>
            <person name="Bhattacharya S.S."/>
            <person name="Shirouzu T."/>
            <person name="Yoshinaga Y."/>
            <person name="Martin F.M."/>
            <person name="Grigoriev I.V."/>
            <person name="Hibbett D.S."/>
        </authorList>
    </citation>
    <scope>NUCLEOTIDE SEQUENCE [LARGE SCALE GENOMIC DNA]</scope>
    <source>
        <strain evidence="3 4">TUFC12733</strain>
    </source>
</reference>